<feature type="domain" description="Siphovirus-type tail component RIFT-related" evidence="1">
    <location>
        <begin position="25"/>
        <end position="124"/>
    </location>
</feature>
<evidence type="ECO:0000313" key="3">
    <source>
        <dbReference type="Proteomes" id="UP000295726"/>
    </source>
</evidence>
<evidence type="ECO:0000313" key="2">
    <source>
        <dbReference type="EMBL" id="TCS80260.1"/>
    </source>
</evidence>
<dbReference type="EMBL" id="SLZZ01000006">
    <property type="protein sequence ID" value="TCS80260.1"/>
    <property type="molecule type" value="Genomic_DNA"/>
</dbReference>
<dbReference type="RefSeq" id="WP_243117354.1">
    <property type="nucleotide sequence ID" value="NZ_SLZZ01000006.1"/>
</dbReference>
<dbReference type="Pfam" id="PF05709">
    <property type="entry name" value="Sipho_tail"/>
    <property type="match status" value="1"/>
</dbReference>
<dbReference type="Gene3D" id="2.40.30.200">
    <property type="match status" value="1"/>
</dbReference>
<evidence type="ECO:0000259" key="1">
    <source>
        <dbReference type="Pfam" id="PF05709"/>
    </source>
</evidence>
<name>A0A4R3KBC0_9FIRM</name>
<dbReference type="NCBIfam" id="TIGR01633">
    <property type="entry name" value="phi3626_gp14_N"/>
    <property type="match status" value="1"/>
</dbReference>
<dbReference type="InterPro" id="IPR006520">
    <property type="entry name" value="Dit_BPSPP_N"/>
</dbReference>
<accession>A0A4R3KBC0</accession>
<comment type="caution">
    <text evidence="2">The sequence shown here is derived from an EMBL/GenBank/DDBJ whole genome shotgun (WGS) entry which is preliminary data.</text>
</comment>
<dbReference type="InterPro" id="IPR008841">
    <property type="entry name" value="Siphovirus-type_tail_N"/>
</dbReference>
<reference evidence="2 3" key="1">
    <citation type="submission" date="2019-03" db="EMBL/GenBank/DDBJ databases">
        <title>Genomic Encyclopedia of Type Strains, Phase IV (KMG-IV): sequencing the most valuable type-strain genomes for metagenomic binning, comparative biology and taxonomic classification.</title>
        <authorList>
            <person name="Goeker M."/>
        </authorList>
    </citation>
    <scope>NUCLEOTIDE SEQUENCE [LARGE SCALE GENOMIC DNA]</scope>
    <source>
        <strain evidence="2 3">DSM 29489</strain>
    </source>
</reference>
<protein>
    <submittedName>
        <fullName evidence="2">Putative phage tail component-like protein</fullName>
    </submittedName>
</protein>
<organism evidence="2 3">
    <name type="scientific">Muricomes intestini</name>
    <dbReference type="NCBI Taxonomy" id="1796634"/>
    <lineage>
        <taxon>Bacteria</taxon>
        <taxon>Bacillati</taxon>
        <taxon>Bacillota</taxon>
        <taxon>Clostridia</taxon>
        <taxon>Lachnospirales</taxon>
        <taxon>Lachnospiraceae</taxon>
        <taxon>Muricomes</taxon>
    </lineage>
</organism>
<dbReference type="InterPro" id="IPR013320">
    <property type="entry name" value="ConA-like_dom_sf"/>
</dbReference>
<sequence length="634" mass="69090">MGFKFNGRTSQSFGLATRMTKEIRMPDFTNNTITVPGREGVFDFGETIGERKIEISCFIPPGKSDEDFLARKDEIIAWLNPDIGLCDLILDKEPNRVHRARLESGFSFDKVVRNSCTFDLTFLCPDPYAYAENDETFEITEAGTFSLNRTLGNADSLPVYSLTADLAKGKNAVVTTNGSSLKIDGALSKNEILVIDSSLMTAKVTDSDGNTLRNGLPLLESLDFPALKVGANTITIEADSTTETTVQTLNSQNKFTGQVPASWGADGLWRFNESAPDSDTCLADSSGKDRKASISGWSGTTASLQAGHLGRSFRMNINNPSTEQTYLKVSNDGTLFSNIGKTIVVGGWFMSTTYSVGNTFCPLLNTRQGTGNPIFYLSLHSGNPRLMLYNSSGTLILDEDFTPSFTLTNGLWYFIVAVIKPDDRTAQYVLECRSTGEIWISDAVSFTGDLNRSCTADLIWGMHAETYWYAGNFDDWFLNCESDLTADDIALWFQKSLTANAADSTADVDGLMTEDAVTLKATDSAYATSGYLTTAAVEYGIVGKCYLSLTADKPAGTSVSVETSTSGDLSTWSDWATPGADNTVQSDSAKYIKFRVTLATTDSSVTPMVKSITLSTPRESAFKKLTIQARSRWR</sequence>
<dbReference type="SUPFAM" id="SSF49899">
    <property type="entry name" value="Concanavalin A-like lectins/glucanases"/>
    <property type="match status" value="1"/>
</dbReference>
<proteinExistence type="predicted"/>
<dbReference type="AlphaFoldDB" id="A0A4R3KBC0"/>
<gene>
    <name evidence="2" type="ORF">EDD59_10686</name>
</gene>
<keyword evidence="3" id="KW-1185">Reference proteome</keyword>
<dbReference type="Proteomes" id="UP000295726">
    <property type="component" value="Unassembled WGS sequence"/>
</dbReference>